<dbReference type="InterPro" id="IPR039424">
    <property type="entry name" value="SBP_5"/>
</dbReference>
<dbReference type="Gene3D" id="3.10.105.10">
    <property type="entry name" value="Dipeptide-binding Protein, Domain 3"/>
    <property type="match status" value="1"/>
</dbReference>
<feature type="region of interest" description="Disordered" evidence="1">
    <location>
        <begin position="29"/>
        <end position="52"/>
    </location>
</feature>
<dbReference type="SUPFAM" id="SSF53850">
    <property type="entry name" value="Periplasmic binding protein-like II"/>
    <property type="match status" value="1"/>
</dbReference>
<evidence type="ECO:0000256" key="1">
    <source>
        <dbReference type="SAM" id="MobiDB-lite"/>
    </source>
</evidence>
<dbReference type="InterPro" id="IPR030678">
    <property type="entry name" value="Peptide/Ni-bd"/>
</dbReference>
<dbReference type="Gene3D" id="3.90.76.10">
    <property type="entry name" value="Dipeptide-binding Protein, Domain 1"/>
    <property type="match status" value="1"/>
</dbReference>
<feature type="domain" description="Solute-binding protein family 5" evidence="3">
    <location>
        <begin position="81"/>
        <end position="459"/>
    </location>
</feature>
<dbReference type="AlphaFoldDB" id="A0A543HXI6"/>
<dbReference type="Proteomes" id="UP000318331">
    <property type="component" value="Unassembled WGS sequence"/>
</dbReference>
<dbReference type="CDD" id="cd00995">
    <property type="entry name" value="PBP2_NikA_DppA_OppA_like"/>
    <property type="match status" value="1"/>
</dbReference>
<feature type="compositionally biased region" description="Polar residues" evidence="1">
    <location>
        <begin position="38"/>
        <end position="52"/>
    </location>
</feature>
<protein>
    <submittedName>
        <fullName evidence="4">Oligopeptide transport system substrate-binding protein</fullName>
    </submittedName>
</protein>
<sequence length="537" mass="58580">MKISRIGLGVTALATAGLLVLSGCASGDTDKPDASGNGVVTANGTEPQNPLIPTSTNEVGGGRIIDSLFAGLVYYDAKGEYHNEVAQSFEPNADFTEWNIELNNDWKFSDGTPVTANSFVDAWSYGASLKNAQLNRYFFNMIEGYQEEAQSDLTGLTVQDDTHFTVKLNSGDPEFPLRLGYSAYYPLPESAFDDMKAFGQNPIGNGPYKLASDDAWEHDVQIKLLPNENYDGGRKAANGGLTFVFYSGLDSAYADLLSGNLDVLDEIPENSLEVYRDELGDRAVTQPAARNQTFTIPERLDHFAGEEGTLRRAAISMAIDRDKIGEVVFKGARSTMVDFTSPVIAGFNDNLKGKDVLEYNPTKAKELWAEADKISPWSGTFTIGYNSDSNHQSWVDAVSNGIKDNLGINAEGKPYATFAEFRAAVTDRTTTGAARAGWQADYPSQYNFLGPVFGTGAGSNDGDYSNPEFDKLIAEGSQQTDETKKYADFSAAQEILLEDLPVIPLWYQNATGGFSESVDNVVFGWEMVPLYYQVTKK</sequence>
<keyword evidence="2" id="KW-0732">Signal</keyword>
<dbReference type="GO" id="GO:1904680">
    <property type="term" value="F:peptide transmembrane transporter activity"/>
    <property type="evidence" value="ECO:0007669"/>
    <property type="project" value="TreeGrafter"/>
</dbReference>
<evidence type="ECO:0000259" key="3">
    <source>
        <dbReference type="Pfam" id="PF00496"/>
    </source>
</evidence>
<reference evidence="4 5" key="1">
    <citation type="submission" date="2019-06" db="EMBL/GenBank/DDBJ databases">
        <title>Sequencing the genomes of 1000 actinobacteria strains.</title>
        <authorList>
            <person name="Klenk H.-P."/>
        </authorList>
    </citation>
    <scope>NUCLEOTIDE SEQUENCE [LARGE SCALE GENOMIC DNA]</scope>
    <source>
        <strain evidence="4 5">DSM 18031</strain>
    </source>
</reference>
<proteinExistence type="predicted"/>
<dbReference type="GO" id="GO:0043190">
    <property type="term" value="C:ATP-binding cassette (ABC) transporter complex"/>
    <property type="evidence" value="ECO:0007669"/>
    <property type="project" value="InterPro"/>
</dbReference>
<gene>
    <name evidence="4" type="ORF">FB466_1295</name>
</gene>
<dbReference type="RefSeq" id="WP_141916940.1">
    <property type="nucleotide sequence ID" value="NZ_BAAAYS010000016.1"/>
</dbReference>
<comment type="caution">
    <text evidence="4">The sequence shown here is derived from an EMBL/GenBank/DDBJ whole genome shotgun (WGS) entry which is preliminary data.</text>
</comment>
<dbReference type="PANTHER" id="PTHR30290">
    <property type="entry name" value="PERIPLASMIC BINDING COMPONENT OF ABC TRANSPORTER"/>
    <property type="match status" value="1"/>
</dbReference>
<evidence type="ECO:0000313" key="4">
    <source>
        <dbReference type="EMBL" id="TQM63046.1"/>
    </source>
</evidence>
<feature type="signal peptide" evidence="2">
    <location>
        <begin position="1"/>
        <end position="27"/>
    </location>
</feature>
<keyword evidence="5" id="KW-1185">Reference proteome</keyword>
<dbReference type="OrthoDB" id="9046151at2"/>
<dbReference type="Gene3D" id="3.40.190.10">
    <property type="entry name" value="Periplasmic binding protein-like II"/>
    <property type="match status" value="1"/>
</dbReference>
<evidence type="ECO:0000313" key="5">
    <source>
        <dbReference type="Proteomes" id="UP000318331"/>
    </source>
</evidence>
<dbReference type="GO" id="GO:0015833">
    <property type="term" value="P:peptide transport"/>
    <property type="evidence" value="ECO:0007669"/>
    <property type="project" value="TreeGrafter"/>
</dbReference>
<dbReference type="PIRSF" id="PIRSF002741">
    <property type="entry name" value="MppA"/>
    <property type="match status" value="1"/>
</dbReference>
<dbReference type="PROSITE" id="PS51257">
    <property type="entry name" value="PROKAR_LIPOPROTEIN"/>
    <property type="match status" value="1"/>
</dbReference>
<dbReference type="InterPro" id="IPR000914">
    <property type="entry name" value="SBP_5_dom"/>
</dbReference>
<organism evidence="4 5">
    <name type="scientific">Klugiella xanthotipulae</name>
    <dbReference type="NCBI Taxonomy" id="244735"/>
    <lineage>
        <taxon>Bacteria</taxon>
        <taxon>Bacillati</taxon>
        <taxon>Actinomycetota</taxon>
        <taxon>Actinomycetes</taxon>
        <taxon>Micrococcales</taxon>
        <taxon>Microbacteriaceae</taxon>
        <taxon>Klugiella</taxon>
    </lineage>
</organism>
<dbReference type="EMBL" id="VFPN01000002">
    <property type="protein sequence ID" value="TQM63046.1"/>
    <property type="molecule type" value="Genomic_DNA"/>
</dbReference>
<dbReference type="GO" id="GO:0042597">
    <property type="term" value="C:periplasmic space"/>
    <property type="evidence" value="ECO:0007669"/>
    <property type="project" value="UniProtKB-ARBA"/>
</dbReference>
<evidence type="ECO:0000256" key="2">
    <source>
        <dbReference type="SAM" id="SignalP"/>
    </source>
</evidence>
<dbReference type="PANTHER" id="PTHR30290:SF83">
    <property type="entry name" value="ABC TRANSPORTER SUBSTRATE-BINDING PROTEIN"/>
    <property type="match status" value="1"/>
</dbReference>
<dbReference type="Pfam" id="PF00496">
    <property type="entry name" value="SBP_bac_5"/>
    <property type="match status" value="1"/>
</dbReference>
<accession>A0A543HXI6</accession>
<feature type="chain" id="PRO_5021799302" evidence="2">
    <location>
        <begin position="28"/>
        <end position="537"/>
    </location>
</feature>
<name>A0A543HXI6_9MICO</name>